<dbReference type="Proteomes" id="UP000177838">
    <property type="component" value="Unassembled WGS sequence"/>
</dbReference>
<reference evidence="1 2" key="1">
    <citation type="journal article" date="2016" name="Nat. Commun.">
        <title>Thousands of microbial genomes shed light on interconnected biogeochemical processes in an aquifer system.</title>
        <authorList>
            <person name="Anantharaman K."/>
            <person name="Brown C.T."/>
            <person name="Hug L.A."/>
            <person name="Sharon I."/>
            <person name="Castelle C.J."/>
            <person name="Probst A.J."/>
            <person name="Thomas B.C."/>
            <person name="Singh A."/>
            <person name="Wilkins M.J."/>
            <person name="Karaoz U."/>
            <person name="Brodie E.L."/>
            <person name="Williams K.H."/>
            <person name="Hubbard S.S."/>
            <person name="Banfield J.F."/>
        </authorList>
    </citation>
    <scope>NUCLEOTIDE SEQUENCE [LARGE SCALE GENOMIC DNA]</scope>
</reference>
<evidence type="ECO:0000313" key="2">
    <source>
        <dbReference type="Proteomes" id="UP000177838"/>
    </source>
</evidence>
<evidence type="ECO:0000313" key="1">
    <source>
        <dbReference type="EMBL" id="OHA59417.1"/>
    </source>
</evidence>
<name>A0A1G2QFZ3_9BACT</name>
<organism evidence="1 2">
    <name type="scientific">Candidatus Vogelbacteria bacterium RIFOXYD1_FULL_46_19</name>
    <dbReference type="NCBI Taxonomy" id="1802439"/>
    <lineage>
        <taxon>Bacteria</taxon>
        <taxon>Candidatus Vogeliibacteriota</taxon>
    </lineage>
</organism>
<proteinExistence type="predicted"/>
<protein>
    <submittedName>
        <fullName evidence="1">Uncharacterized protein</fullName>
    </submittedName>
</protein>
<gene>
    <name evidence="1" type="ORF">A2589_00920</name>
</gene>
<dbReference type="AlphaFoldDB" id="A0A1G2QFZ3"/>
<dbReference type="EMBL" id="MHTK01000006">
    <property type="protein sequence ID" value="OHA59417.1"/>
    <property type="molecule type" value="Genomic_DNA"/>
</dbReference>
<sequence length="94" mass="11058">MLLVVSLYHLLELFLSENESSRHCLVEPRQPQKKNTPCISDLAGVKFLLKKERVFFFRGSALQVFRQVAEQCGRSFGKTIFWRKDLAKLRLIRF</sequence>
<comment type="caution">
    <text evidence="1">The sequence shown here is derived from an EMBL/GenBank/DDBJ whole genome shotgun (WGS) entry which is preliminary data.</text>
</comment>
<accession>A0A1G2QFZ3</accession>
<dbReference type="STRING" id="1802439.A2589_00920"/>